<evidence type="ECO:0000313" key="2">
    <source>
        <dbReference type="EMBL" id="AWO86007.1"/>
    </source>
</evidence>
<feature type="region of interest" description="Disordered" evidence="1">
    <location>
        <begin position="59"/>
        <end position="87"/>
    </location>
</feature>
<feature type="region of interest" description="Disordered" evidence="1">
    <location>
        <begin position="1"/>
        <end position="25"/>
    </location>
</feature>
<organism evidence="2 3">
    <name type="scientific">Gordonia terrae</name>
    <dbReference type="NCBI Taxonomy" id="2055"/>
    <lineage>
        <taxon>Bacteria</taxon>
        <taxon>Bacillati</taxon>
        <taxon>Actinomycetota</taxon>
        <taxon>Actinomycetes</taxon>
        <taxon>Mycobacteriales</taxon>
        <taxon>Gordoniaceae</taxon>
        <taxon>Gordonia</taxon>
    </lineage>
</organism>
<dbReference type="Proteomes" id="UP000247118">
    <property type="component" value="Chromosome"/>
</dbReference>
<protein>
    <submittedName>
        <fullName evidence="2">Uncharacterized protein</fullName>
    </submittedName>
</protein>
<proteinExistence type="predicted"/>
<reference evidence="2 3" key="1">
    <citation type="submission" date="2018-05" db="EMBL/GenBank/DDBJ databases">
        <title>Complete genome sequence of Gordonia terrae NRRL B-16283.</title>
        <authorList>
            <person name="Garlena R.A."/>
            <person name="Russell D.A."/>
            <person name="Hatfull G.F."/>
        </authorList>
    </citation>
    <scope>NUCLEOTIDE SEQUENCE [LARGE SCALE GENOMIC DNA]</scope>
    <source>
        <strain evidence="2 3">NRRL B-16283</strain>
    </source>
</reference>
<dbReference type="AlphaFoldDB" id="A0AAD0KFY0"/>
<accession>A0AAD0KFY0</accession>
<gene>
    <name evidence="2" type="ORF">DLJ61_23020</name>
</gene>
<sequence>MPRQAWRSSGDSARGRVGLHRRMGGPRCQRLRSFDAGSMGVDVPRGTQFRGQAAVPACSCATSRPGTEPVSADRGASPVRPRGRPCH</sequence>
<feature type="compositionally biased region" description="Polar residues" evidence="1">
    <location>
        <begin position="1"/>
        <end position="11"/>
    </location>
</feature>
<evidence type="ECO:0000313" key="3">
    <source>
        <dbReference type="Proteomes" id="UP000247118"/>
    </source>
</evidence>
<evidence type="ECO:0000256" key="1">
    <source>
        <dbReference type="SAM" id="MobiDB-lite"/>
    </source>
</evidence>
<dbReference type="EMBL" id="CP029604">
    <property type="protein sequence ID" value="AWO86007.1"/>
    <property type="molecule type" value="Genomic_DNA"/>
</dbReference>
<name>A0AAD0KFY0_9ACTN</name>